<proteinExistence type="predicted"/>
<accession>A0AC34FIF4</accession>
<evidence type="ECO:0000313" key="2">
    <source>
        <dbReference type="WBParaSite" id="ES5_v2.g17073.t1"/>
    </source>
</evidence>
<dbReference type="Proteomes" id="UP000887579">
    <property type="component" value="Unplaced"/>
</dbReference>
<reference evidence="2" key="1">
    <citation type="submission" date="2022-11" db="UniProtKB">
        <authorList>
            <consortium name="WormBaseParasite"/>
        </authorList>
    </citation>
    <scope>IDENTIFICATION</scope>
</reference>
<sequence>MTFIGPWFDIPGWQTGKWKSLVRTKLCQKCIFDLKRKCNDTVFEEDAEKSVEVKRPKNECNISKDETIQSTADVPLPTNNSLDLIQNFEDYNYQSSEVCQANVNEMQSTNFIIYNEPQNNALPYPEITWIRYIVDENPTLNSQYTETGYLPYFFPTTDYLLGICNCHSIPFYKYPFDGCITNPNILDKTNLLTVKFLSQNENSSGFQALSYLLTGNENSFGIFRNLIHFYIQQKVLPQKFCKL</sequence>
<dbReference type="WBParaSite" id="ES5_v2.g17073.t1">
    <property type="protein sequence ID" value="ES5_v2.g17073.t1"/>
    <property type="gene ID" value="ES5_v2.g17073"/>
</dbReference>
<organism evidence="1 2">
    <name type="scientific">Panagrolaimus sp. ES5</name>
    <dbReference type="NCBI Taxonomy" id="591445"/>
    <lineage>
        <taxon>Eukaryota</taxon>
        <taxon>Metazoa</taxon>
        <taxon>Ecdysozoa</taxon>
        <taxon>Nematoda</taxon>
        <taxon>Chromadorea</taxon>
        <taxon>Rhabditida</taxon>
        <taxon>Tylenchina</taxon>
        <taxon>Panagrolaimomorpha</taxon>
        <taxon>Panagrolaimoidea</taxon>
        <taxon>Panagrolaimidae</taxon>
        <taxon>Panagrolaimus</taxon>
    </lineage>
</organism>
<evidence type="ECO:0000313" key="1">
    <source>
        <dbReference type="Proteomes" id="UP000887579"/>
    </source>
</evidence>
<protein>
    <submittedName>
        <fullName evidence="2">Uncharacterized protein</fullName>
    </submittedName>
</protein>
<name>A0AC34FIF4_9BILA</name>